<name>A0A1T1HBU1_OCELI</name>
<dbReference type="GO" id="GO:0016020">
    <property type="term" value="C:membrane"/>
    <property type="evidence" value="ECO:0007669"/>
    <property type="project" value="TreeGrafter"/>
</dbReference>
<keyword evidence="4" id="KW-1185">Reference proteome</keyword>
<organism evidence="3 4">
    <name type="scientific">Oceanospirillum linum</name>
    <dbReference type="NCBI Taxonomy" id="966"/>
    <lineage>
        <taxon>Bacteria</taxon>
        <taxon>Pseudomonadati</taxon>
        <taxon>Pseudomonadota</taxon>
        <taxon>Gammaproteobacteria</taxon>
        <taxon>Oceanospirillales</taxon>
        <taxon>Oceanospirillaceae</taxon>
        <taxon>Oceanospirillum</taxon>
    </lineage>
</organism>
<evidence type="ECO:0000313" key="3">
    <source>
        <dbReference type="EMBL" id="OOV87220.1"/>
    </source>
</evidence>
<dbReference type="Pfam" id="PF00106">
    <property type="entry name" value="adh_short"/>
    <property type="match status" value="1"/>
</dbReference>
<dbReference type="InterPro" id="IPR020904">
    <property type="entry name" value="Sc_DH/Rdtase_CS"/>
</dbReference>
<dbReference type="SUPFAM" id="SSF51735">
    <property type="entry name" value="NAD(P)-binding Rossmann-fold domains"/>
    <property type="match status" value="1"/>
</dbReference>
<dbReference type="GO" id="GO:0016491">
    <property type="term" value="F:oxidoreductase activity"/>
    <property type="evidence" value="ECO:0007669"/>
    <property type="project" value="UniProtKB-KW"/>
</dbReference>
<accession>A0A1T1HBU1</accession>
<evidence type="ECO:0000256" key="2">
    <source>
        <dbReference type="ARBA" id="ARBA00023002"/>
    </source>
</evidence>
<comment type="caution">
    <text evidence="3">The sequence shown here is derived from an EMBL/GenBank/DDBJ whole genome shotgun (WGS) entry which is preliminary data.</text>
</comment>
<sequence length="256" mass="27434">MHMSQELIWITGASQGIGKALALAYARAGKTVAISARHSENLQSVAAEAASLTGRILVLPCDVTDKNQVISSLNQLIEQERLPDRIILNAGTHQAMSARTFSADTIAKLLKINTLGSAIPLEVLLPHYLKQGSGQIAIVASVAGYRGLPTASAYGASKAALINLAESLRSELYSSGVDIRLVNPGFVKTPLTDKNEFDMPFLISAEKAASTIIRGLSGKRFEIVFPTPMAIAMSVLKWLPDRIFFPLINRGTGHGR</sequence>
<dbReference type="InterPro" id="IPR036291">
    <property type="entry name" value="NAD(P)-bd_dom_sf"/>
</dbReference>
<dbReference type="AlphaFoldDB" id="A0A1T1HBU1"/>
<comment type="similarity">
    <text evidence="1">Belongs to the short-chain dehydrogenases/reductases (SDR) family.</text>
</comment>
<protein>
    <recommendedName>
        <fullName evidence="5">Oxidoreductase</fullName>
    </recommendedName>
</protein>
<reference evidence="3" key="1">
    <citation type="submission" date="2017-02" db="EMBL/GenBank/DDBJ databases">
        <title>Draft Genome Sequence of the Salt Water Bacterium Oceanospirillum linum ATCC 11336.</title>
        <authorList>
            <person name="Trachtenberg A.M."/>
            <person name="Carney J.G."/>
            <person name="Linnane J.D."/>
            <person name="Rheaume B.A."/>
            <person name="Pitts N.L."/>
            <person name="Mykles D.L."/>
            <person name="Maclea K.S."/>
        </authorList>
    </citation>
    <scope>NUCLEOTIDE SEQUENCE [LARGE SCALE GENOMIC DNA]</scope>
    <source>
        <strain evidence="3">ATCC 11336</strain>
    </source>
</reference>
<dbReference type="PRINTS" id="PR00081">
    <property type="entry name" value="GDHRDH"/>
</dbReference>
<dbReference type="InterPro" id="IPR002347">
    <property type="entry name" value="SDR_fam"/>
</dbReference>
<keyword evidence="2" id="KW-0560">Oxidoreductase</keyword>
<evidence type="ECO:0000256" key="1">
    <source>
        <dbReference type="ARBA" id="ARBA00006484"/>
    </source>
</evidence>
<dbReference type="PROSITE" id="PS00061">
    <property type="entry name" value="ADH_SHORT"/>
    <property type="match status" value="1"/>
</dbReference>
<dbReference type="STRING" id="966.BTA35_0209525"/>
<dbReference type="Gene3D" id="3.40.50.720">
    <property type="entry name" value="NAD(P)-binding Rossmann-like Domain"/>
    <property type="match status" value="1"/>
</dbReference>
<evidence type="ECO:0000313" key="4">
    <source>
        <dbReference type="Proteomes" id="UP000190064"/>
    </source>
</evidence>
<dbReference type="Proteomes" id="UP000190064">
    <property type="component" value="Unassembled WGS sequence"/>
</dbReference>
<gene>
    <name evidence="3" type="ORF">BTA35_0209525</name>
</gene>
<evidence type="ECO:0008006" key="5">
    <source>
        <dbReference type="Google" id="ProtNLM"/>
    </source>
</evidence>
<dbReference type="PANTHER" id="PTHR44196:SF1">
    <property type="entry name" value="DEHYDROGENASE_REDUCTASE SDR FAMILY MEMBER 7B"/>
    <property type="match status" value="1"/>
</dbReference>
<proteinExistence type="inferred from homology"/>
<dbReference type="EMBL" id="MTSD02000003">
    <property type="protein sequence ID" value="OOV87220.1"/>
    <property type="molecule type" value="Genomic_DNA"/>
</dbReference>
<dbReference type="PANTHER" id="PTHR44196">
    <property type="entry name" value="DEHYDROGENASE/REDUCTASE SDR FAMILY MEMBER 7B"/>
    <property type="match status" value="1"/>
</dbReference>